<gene>
    <name evidence="1" type="ORF">OG814_10295</name>
</gene>
<keyword evidence="1" id="KW-0223">Dioxygenase</keyword>
<evidence type="ECO:0000313" key="2">
    <source>
        <dbReference type="Proteomes" id="UP001622594"/>
    </source>
</evidence>
<dbReference type="RefSeq" id="WP_327164668.1">
    <property type="nucleotide sequence ID" value="NZ_CP108062.1"/>
</dbReference>
<name>A0ABZ1L572_9ACTN</name>
<accession>A0ABZ1L572</accession>
<dbReference type="Gene3D" id="2.60.120.620">
    <property type="entry name" value="q2cbj1_9rhob like domain"/>
    <property type="match status" value="1"/>
</dbReference>
<dbReference type="SUPFAM" id="SSF51197">
    <property type="entry name" value="Clavaminate synthase-like"/>
    <property type="match status" value="1"/>
</dbReference>
<organism evidence="1 2">
    <name type="scientific">Streptomyces zaomyceticus</name>
    <dbReference type="NCBI Taxonomy" id="68286"/>
    <lineage>
        <taxon>Bacteria</taxon>
        <taxon>Bacillati</taxon>
        <taxon>Actinomycetota</taxon>
        <taxon>Actinomycetes</taxon>
        <taxon>Kitasatosporales</taxon>
        <taxon>Streptomycetaceae</taxon>
        <taxon>Streptomyces</taxon>
    </lineage>
</organism>
<reference evidence="1 2" key="1">
    <citation type="submission" date="2022-10" db="EMBL/GenBank/DDBJ databases">
        <title>The complete genomes of actinobacterial strains from the NBC collection.</title>
        <authorList>
            <person name="Joergensen T.S."/>
            <person name="Alvarez Arevalo M."/>
            <person name="Sterndorff E.B."/>
            <person name="Faurdal D."/>
            <person name="Vuksanovic O."/>
            <person name="Mourched A.-S."/>
            <person name="Charusanti P."/>
            <person name="Shaw S."/>
            <person name="Blin K."/>
            <person name="Weber T."/>
        </authorList>
    </citation>
    <scope>NUCLEOTIDE SEQUENCE [LARGE SCALE GENOMIC DNA]</scope>
    <source>
        <strain evidence="1 2">NBC_00123</strain>
    </source>
</reference>
<evidence type="ECO:0000313" key="1">
    <source>
        <dbReference type="EMBL" id="WTR69627.1"/>
    </source>
</evidence>
<keyword evidence="2" id="KW-1185">Reference proteome</keyword>
<dbReference type="GO" id="GO:0051213">
    <property type="term" value="F:dioxygenase activity"/>
    <property type="evidence" value="ECO:0007669"/>
    <property type="project" value="UniProtKB-KW"/>
</dbReference>
<dbReference type="EMBL" id="CP108188">
    <property type="protein sequence ID" value="WTR69627.1"/>
    <property type="molecule type" value="Genomic_DNA"/>
</dbReference>
<dbReference type="PANTHER" id="PTHR20883">
    <property type="entry name" value="PHYTANOYL-COA DIOXYGENASE DOMAIN CONTAINING 1"/>
    <property type="match status" value="1"/>
</dbReference>
<dbReference type="PANTHER" id="PTHR20883:SF46">
    <property type="entry name" value="PHYTANOYL-COA HYDROXYLASE"/>
    <property type="match status" value="1"/>
</dbReference>
<proteinExistence type="predicted"/>
<sequence length="299" mass="34044">MTEEDVLHFKKHGFVKLRNIFSPELIEHMQKLGTSQVSAPSDNYGAGFSRLKYDMCNDDPTILELMSDPAFARIMAQLIDHQVFFTQGLGFELEKNKSTGAPWHVGSQSFGYQRREDMGYTVWTPLCRIDPKDQRGGMKYMSKELLSGEFVYQQINLVPEYLKDQIEAGKELTYADFSAMKNGLINSPEMMSLLDHFAVEDSFEPGDVLLFDKYVLHSSVPLLDGPIPSRLAYVLRFSAVEAQYDKNRVEQLAYPRGVFNYNVPSDYNERVASVDGEQVYASSYFDETREARTLARDAG</sequence>
<protein>
    <submittedName>
        <fullName evidence="1">Phytanoyl-CoA dioxygenase family protein</fullName>
    </submittedName>
</protein>
<dbReference type="Proteomes" id="UP001622594">
    <property type="component" value="Chromosome"/>
</dbReference>
<keyword evidence="1" id="KW-0560">Oxidoreductase</keyword>